<keyword evidence="2" id="KW-1185">Reference proteome</keyword>
<name>A0A4R7JAQ4_9ACTN</name>
<sequence>MNPQAPVPPGALGRPAEPAQLQQYLSAMISWCTDRKTELDALDEAVLAEDAETRTALTKDMMLSLALWQAVADRLDLLEATWDSGRVGRVELERLSSLIWGRLDATLDPALIAGAGRDDDRGTGNGLAVSLPEACRLSDALAAQLRARLADDPQVDRLRHRLRDLRAQLERIRDQIAWEPAELQAAPTRELAALQLRTDDLFSRSERGADIGGMIGPVEIEAARMERDLIVGGAERRAGRALVEQAEELRADLLDRSAALAQLIEQTVRRVQPAPKYALPDVTALGPPPAGKPEVTAYLSRLEQVSAAMQVVQHAYSQALGEHTKLRSDLASVQRRAASIGVAEDPTLLTLTDLAEELLTCSPCPLPLTGRVIEAGREALVWRSNQNPVSSDSGAVS</sequence>
<dbReference type="EMBL" id="SOAW01000001">
    <property type="protein sequence ID" value="TDT33717.1"/>
    <property type="molecule type" value="Genomic_DNA"/>
</dbReference>
<reference evidence="1 2" key="1">
    <citation type="submission" date="2019-03" db="EMBL/GenBank/DDBJ databases">
        <title>Genomic Encyclopedia of Archaeal and Bacterial Type Strains, Phase II (KMG-II): from individual species to whole genera.</title>
        <authorList>
            <person name="Goeker M."/>
        </authorList>
    </citation>
    <scope>NUCLEOTIDE SEQUENCE [LARGE SCALE GENOMIC DNA]</scope>
    <source>
        <strain evidence="1 2">DSM 24323</strain>
    </source>
</reference>
<dbReference type="Proteomes" id="UP000295371">
    <property type="component" value="Unassembled WGS sequence"/>
</dbReference>
<organism evidence="1 2">
    <name type="scientific">Naumannella halotolerans</name>
    <dbReference type="NCBI Taxonomy" id="993414"/>
    <lineage>
        <taxon>Bacteria</taxon>
        <taxon>Bacillati</taxon>
        <taxon>Actinomycetota</taxon>
        <taxon>Actinomycetes</taxon>
        <taxon>Propionibacteriales</taxon>
        <taxon>Propionibacteriaceae</taxon>
        <taxon>Naumannella</taxon>
    </lineage>
</organism>
<dbReference type="AlphaFoldDB" id="A0A4R7JAQ4"/>
<protein>
    <submittedName>
        <fullName evidence="1">Uncharacterized protein</fullName>
    </submittedName>
</protein>
<dbReference type="RefSeq" id="WP_133754182.1">
    <property type="nucleotide sequence ID" value="NZ_SOAW01000001.1"/>
</dbReference>
<proteinExistence type="predicted"/>
<evidence type="ECO:0000313" key="2">
    <source>
        <dbReference type="Proteomes" id="UP000295371"/>
    </source>
</evidence>
<evidence type="ECO:0000313" key="1">
    <source>
        <dbReference type="EMBL" id="TDT33717.1"/>
    </source>
</evidence>
<dbReference type="OrthoDB" id="3722887at2"/>
<comment type="caution">
    <text evidence="1">The sequence shown here is derived from an EMBL/GenBank/DDBJ whole genome shotgun (WGS) entry which is preliminary data.</text>
</comment>
<accession>A0A4R7JAQ4</accession>
<gene>
    <name evidence="1" type="ORF">CLV29_1344</name>
</gene>